<name>A0A453QY90_AEGTS</name>
<sequence length="59" mass="6573">AYPWPLHIQNAYVSTGGSCGHFHHDNSMSYIQNPIPGDQTNLDGFFMHRVSPLEMVSLG</sequence>
<evidence type="ECO:0000313" key="2">
    <source>
        <dbReference type="Proteomes" id="UP000015105"/>
    </source>
</evidence>
<dbReference type="Proteomes" id="UP000015105">
    <property type="component" value="Chromosome 7D"/>
</dbReference>
<proteinExistence type="predicted"/>
<reference evidence="2" key="1">
    <citation type="journal article" date="2014" name="Science">
        <title>Ancient hybridizations among the ancestral genomes of bread wheat.</title>
        <authorList>
            <consortium name="International Wheat Genome Sequencing Consortium,"/>
            <person name="Marcussen T."/>
            <person name="Sandve S.R."/>
            <person name="Heier L."/>
            <person name="Spannagl M."/>
            <person name="Pfeifer M."/>
            <person name="Jakobsen K.S."/>
            <person name="Wulff B.B."/>
            <person name="Steuernagel B."/>
            <person name="Mayer K.F."/>
            <person name="Olsen O.A."/>
        </authorList>
    </citation>
    <scope>NUCLEOTIDE SEQUENCE [LARGE SCALE GENOMIC DNA]</scope>
    <source>
        <strain evidence="2">cv. AL8/78</strain>
    </source>
</reference>
<reference evidence="1" key="3">
    <citation type="journal article" date="2017" name="Nature">
        <title>Genome sequence of the progenitor of the wheat D genome Aegilops tauschii.</title>
        <authorList>
            <person name="Luo M.C."/>
            <person name="Gu Y.Q."/>
            <person name="Puiu D."/>
            <person name="Wang H."/>
            <person name="Twardziok S.O."/>
            <person name="Deal K.R."/>
            <person name="Huo N."/>
            <person name="Zhu T."/>
            <person name="Wang L."/>
            <person name="Wang Y."/>
            <person name="McGuire P.E."/>
            <person name="Liu S."/>
            <person name="Long H."/>
            <person name="Ramasamy R.K."/>
            <person name="Rodriguez J.C."/>
            <person name="Van S.L."/>
            <person name="Yuan L."/>
            <person name="Wang Z."/>
            <person name="Xia Z."/>
            <person name="Xiao L."/>
            <person name="Anderson O.D."/>
            <person name="Ouyang S."/>
            <person name="Liang Y."/>
            <person name="Zimin A.V."/>
            <person name="Pertea G."/>
            <person name="Qi P."/>
            <person name="Bennetzen J.L."/>
            <person name="Dai X."/>
            <person name="Dawson M.W."/>
            <person name="Muller H.G."/>
            <person name="Kugler K."/>
            <person name="Rivarola-Duarte L."/>
            <person name="Spannagl M."/>
            <person name="Mayer K.F.X."/>
            <person name="Lu F.H."/>
            <person name="Bevan M.W."/>
            <person name="Leroy P."/>
            <person name="Li P."/>
            <person name="You F.M."/>
            <person name="Sun Q."/>
            <person name="Liu Z."/>
            <person name="Lyons E."/>
            <person name="Wicker T."/>
            <person name="Salzberg S.L."/>
            <person name="Devos K.M."/>
            <person name="Dvorak J."/>
        </authorList>
    </citation>
    <scope>NUCLEOTIDE SEQUENCE [LARGE SCALE GENOMIC DNA]</scope>
    <source>
        <strain evidence="1">cv. AL8/78</strain>
    </source>
</reference>
<accession>A0A453QY90</accession>
<reference evidence="2" key="2">
    <citation type="journal article" date="2017" name="Nat. Plants">
        <title>The Aegilops tauschii genome reveals multiple impacts of transposons.</title>
        <authorList>
            <person name="Zhao G."/>
            <person name="Zou C."/>
            <person name="Li K."/>
            <person name="Wang K."/>
            <person name="Li T."/>
            <person name="Gao L."/>
            <person name="Zhang X."/>
            <person name="Wang H."/>
            <person name="Yang Z."/>
            <person name="Liu X."/>
            <person name="Jiang W."/>
            <person name="Mao L."/>
            <person name="Kong X."/>
            <person name="Jiao Y."/>
            <person name="Jia J."/>
        </authorList>
    </citation>
    <scope>NUCLEOTIDE SEQUENCE [LARGE SCALE GENOMIC DNA]</scope>
    <source>
        <strain evidence="2">cv. AL8/78</strain>
    </source>
</reference>
<dbReference type="AlphaFoldDB" id="A0A453QY90"/>
<evidence type="ECO:0000313" key="1">
    <source>
        <dbReference type="EnsemblPlants" id="AET7Gv20373100.1"/>
    </source>
</evidence>
<dbReference type="EnsemblPlants" id="AET7Gv20373100.1">
    <property type="protein sequence ID" value="AET7Gv20373100.1"/>
    <property type="gene ID" value="AET7Gv20373100"/>
</dbReference>
<reference evidence="1" key="4">
    <citation type="submission" date="2019-03" db="UniProtKB">
        <authorList>
            <consortium name="EnsemblPlants"/>
        </authorList>
    </citation>
    <scope>IDENTIFICATION</scope>
</reference>
<organism evidence="1 2">
    <name type="scientific">Aegilops tauschii subsp. strangulata</name>
    <name type="common">Goatgrass</name>
    <dbReference type="NCBI Taxonomy" id="200361"/>
    <lineage>
        <taxon>Eukaryota</taxon>
        <taxon>Viridiplantae</taxon>
        <taxon>Streptophyta</taxon>
        <taxon>Embryophyta</taxon>
        <taxon>Tracheophyta</taxon>
        <taxon>Spermatophyta</taxon>
        <taxon>Magnoliopsida</taxon>
        <taxon>Liliopsida</taxon>
        <taxon>Poales</taxon>
        <taxon>Poaceae</taxon>
        <taxon>BOP clade</taxon>
        <taxon>Pooideae</taxon>
        <taxon>Triticodae</taxon>
        <taxon>Triticeae</taxon>
        <taxon>Triticinae</taxon>
        <taxon>Aegilops</taxon>
    </lineage>
</organism>
<reference evidence="1" key="5">
    <citation type="journal article" date="2021" name="G3 (Bethesda)">
        <title>Aegilops tauschii genome assembly Aet v5.0 features greater sequence contiguity and improved annotation.</title>
        <authorList>
            <person name="Wang L."/>
            <person name="Zhu T."/>
            <person name="Rodriguez J.C."/>
            <person name="Deal K.R."/>
            <person name="Dubcovsky J."/>
            <person name="McGuire P.E."/>
            <person name="Lux T."/>
            <person name="Spannagl M."/>
            <person name="Mayer K.F.X."/>
            <person name="Baldrich P."/>
            <person name="Meyers B.C."/>
            <person name="Huo N."/>
            <person name="Gu Y.Q."/>
            <person name="Zhou H."/>
            <person name="Devos K.M."/>
            <person name="Bennetzen J.L."/>
            <person name="Unver T."/>
            <person name="Budak H."/>
            <person name="Gulick P.J."/>
            <person name="Galiba G."/>
            <person name="Kalapos B."/>
            <person name="Nelson D.R."/>
            <person name="Li P."/>
            <person name="You F.M."/>
            <person name="Luo M.C."/>
            <person name="Dvorak J."/>
        </authorList>
    </citation>
    <scope>NUCLEOTIDE SEQUENCE [LARGE SCALE GENOMIC DNA]</scope>
    <source>
        <strain evidence="1">cv. AL8/78</strain>
    </source>
</reference>
<keyword evidence="2" id="KW-1185">Reference proteome</keyword>
<protein>
    <submittedName>
        <fullName evidence="1">Uncharacterized protein</fullName>
    </submittedName>
</protein>
<dbReference type="Gramene" id="AET7Gv20373100.1">
    <property type="protein sequence ID" value="AET7Gv20373100.1"/>
    <property type="gene ID" value="AET7Gv20373100"/>
</dbReference>